<dbReference type="GO" id="GO:0019901">
    <property type="term" value="F:protein kinase binding"/>
    <property type="evidence" value="ECO:0007669"/>
    <property type="project" value="TreeGrafter"/>
</dbReference>
<dbReference type="AlphaFoldDB" id="A0A8E0VEN0"/>
<dbReference type="GO" id="GO:0014069">
    <property type="term" value="C:postsynaptic density"/>
    <property type="evidence" value="ECO:0007669"/>
    <property type="project" value="TreeGrafter"/>
</dbReference>
<dbReference type="GO" id="GO:0043113">
    <property type="term" value="P:receptor clustering"/>
    <property type="evidence" value="ECO:0007669"/>
    <property type="project" value="TreeGrafter"/>
</dbReference>
<dbReference type="OrthoDB" id="2187496at2759"/>
<name>A0A8E0VEN0_9TREM</name>
<dbReference type="GO" id="GO:0045197">
    <property type="term" value="P:establishment or maintenance of epithelial cell apical/basal polarity"/>
    <property type="evidence" value="ECO:0007669"/>
    <property type="project" value="TreeGrafter"/>
</dbReference>
<evidence type="ECO:0000256" key="2">
    <source>
        <dbReference type="ARBA" id="ARBA00022737"/>
    </source>
</evidence>
<dbReference type="PANTHER" id="PTHR23119:SF44">
    <property type="entry name" value="PROTEIN LAP4"/>
    <property type="match status" value="1"/>
</dbReference>
<accession>A0A8E0VEN0</accession>
<sequence>MFTCLPFVKPCGKQIDHIDRRHAKLDQVPDEVLRSFRTLEECRLDANQIKELPKARNFFRLERIRYLTLSDNDLTRIPPGLGNFSQLVELDISRNDISELPPSIRLCDSLQIIDISNNPLQR</sequence>
<dbReference type="PROSITE" id="PS51450">
    <property type="entry name" value="LRR"/>
    <property type="match status" value="1"/>
</dbReference>
<keyword evidence="4" id="KW-1185">Reference proteome</keyword>
<dbReference type="GO" id="GO:0098968">
    <property type="term" value="P:neurotransmitter receptor transport postsynaptic membrane to endosome"/>
    <property type="evidence" value="ECO:0007669"/>
    <property type="project" value="TreeGrafter"/>
</dbReference>
<protein>
    <submittedName>
        <fullName evidence="3">Leucine-rich repeat-containing protein 1</fullName>
    </submittedName>
</protein>
<dbReference type="Pfam" id="PF13855">
    <property type="entry name" value="LRR_8"/>
    <property type="match status" value="1"/>
</dbReference>
<dbReference type="GO" id="GO:0098887">
    <property type="term" value="P:neurotransmitter receptor transport, endosome to postsynaptic membrane"/>
    <property type="evidence" value="ECO:0007669"/>
    <property type="project" value="TreeGrafter"/>
</dbReference>
<dbReference type="InterPro" id="IPR050614">
    <property type="entry name" value="Synaptic_Scaffolding_LAP-MAGUK"/>
</dbReference>
<evidence type="ECO:0000313" key="3">
    <source>
        <dbReference type="EMBL" id="KAA0189125.1"/>
    </source>
</evidence>
<gene>
    <name evidence="3" type="ORF">FBUS_07066</name>
</gene>
<dbReference type="InterPro" id="IPR001611">
    <property type="entry name" value="Leu-rich_rpt"/>
</dbReference>
<dbReference type="Proteomes" id="UP000728185">
    <property type="component" value="Unassembled WGS sequence"/>
</dbReference>
<keyword evidence="1" id="KW-0433">Leucine-rich repeat</keyword>
<dbReference type="GO" id="GO:0005912">
    <property type="term" value="C:adherens junction"/>
    <property type="evidence" value="ECO:0007669"/>
    <property type="project" value="TreeGrafter"/>
</dbReference>
<proteinExistence type="predicted"/>
<dbReference type="SMART" id="SM00369">
    <property type="entry name" value="LRR_TYP"/>
    <property type="match status" value="2"/>
</dbReference>
<evidence type="ECO:0000313" key="4">
    <source>
        <dbReference type="Proteomes" id="UP000728185"/>
    </source>
</evidence>
<dbReference type="SUPFAM" id="SSF52075">
    <property type="entry name" value="Outer arm dynein light chain 1"/>
    <property type="match status" value="1"/>
</dbReference>
<dbReference type="GO" id="GO:0016323">
    <property type="term" value="C:basolateral plasma membrane"/>
    <property type="evidence" value="ECO:0007669"/>
    <property type="project" value="TreeGrafter"/>
</dbReference>
<dbReference type="GO" id="GO:0045211">
    <property type="term" value="C:postsynaptic membrane"/>
    <property type="evidence" value="ECO:0007669"/>
    <property type="project" value="TreeGrafter"/>
</dbReference>
<dbReference type="GO" id="GO:0098609">
    <property type="term" value="P:cell-cell adhesion"/>
    <property type="evidence" value="ECO:0007669"/>
    <property type="project" value="TreeGrafter"/>
</dbReference>
<dbReference type="InterPro" id="IPR003591">
    <property type="entry name" value="Leu-rich_rpt_typical-subtyp"/>
</dbReference>
<organism evidence="3 4">
    <name type="scientific">Fasciolopsis buskii</name>
    <dbReference type="NCBI Taxonomy" id="27845"/>
    <lineage>
        <taxon>Eukaryota</taxon>
        <taxon>Metazoa</taxon>
        <taxon>Spiralia</taxon>
        <taxon>Lophotrochozoa</taxon>
        <taxon>Platyhelminthes</taxon>
        <taxon>Trematoda</taxon>
        <taxon>Digenea</taxon>
        <taxon>Plagiorchiida</taxon>
        <taxon>Echinostomata</taxon>
        <taxon>Echinostomatoidea</taxon>
        <taxon>Fasciolidae</taxon>
        <taxon>Fasciolopsis</taxon>
    </lineage>
</organism>
<dbReference type="InterPro" id="IPR032675">
    <property type="entry name" value="LRR_dom_sf"/>
</dbReference>
<dbReference type="EMBL" id="LUCM01007977">
    <property type="protein sequence ID" value="KAA0189125.1"/>
    <property type="molecule type" value="Genomic_DNA"/>
</dbReference>
<dbReference type="PANTHER" id="PTHR23119">
    <property type="entry name" value="DISCS LARGE"/>
    <property type="match status" value="1"/>
</dbReference>
<reference evidence="3" key="1">
    <citation type="submission" date="2019-05" db="EMBL/GenBank/DDBJ databases">
        <title>Annotation for the trematode Fasciolopsis buski.</title>
        <authorList>
            <person name="Choi Y.-J."/>
        </authorList>
    </citation>
    <scope>NUCLEOTIDE SEQUENCE</scope>
    <source>
        <strain evidence="3">HT</strain>
        <tissue evidence="3">Whole worm</tissue>
    </source>
</reference>
<comment type="caution">
    <text evidence="3">The sequence shown here is derived from an EMBL/GenBank/DDBJ whole genome shotgun (WGS) entry which is preliminary data.</text>
</comment>
<keyword evidence="2" id="KW-0677">Repeat</keyword>
<evidence type="ECO:0000256" key="1">
    <source>
        <dbReference type="ARBA" id="ARBA00022614"/>
    </source>
</evidence>
<dbReference type="Gene3D" id="3.80.10.10">
    <property type="entry name" value="Ribonuclease Inhibitor"/>
    <property type="match status" value="1"/>
</dbReference>